<evidence type="ECO:0000313" key="2">
    <source>
        <dbReference type="Proteomes" id="UP000620127"/>
    </source>
</evidence>
<dbReference type="Proteomes" id="UP000620127">
    <property type="component" value="Unassembled WGS sequence"/>
</dbReference>
<dbReference type="EMBL" id="BMYT01000009">
    <property type="protein sequence ID" value="GGX26609.1"/>
    <property type="molecule type" value="Genomic_DNA"/>
</dbReference>
<reference evidence="2" key="1">
    <citation type="journal article" date="2019" name="Int. J. Syst. Evol. Microbiol.">
        <title>The Global Catalogue of Microorganisms (GCM) 10K type strain sequencing project: providing services to taxonomists for standard genome sequencing and annotation.</title>
        <authorList>
            <consortium name="The Broad Institute Genomics Platform"/>
            <consortium name="The Broad Institute Genome Sequencing Center for Infectious Disease"/>
            <person name="Wu L."/>
            <person name="Ma J."/>
        </authorList>
    </citation>
    <scope>NUCLEOTIDE SEQUENCE [LARGE SCALE GENOMIC DNA]</scope>
    <source>
        <strain evidence="2">KCTC 23916</strain>
    </source>
</reference>
<evidence type="ECO:0000313" key="1">
    <source>
        <dbReference type="EMBL" id="GGX26609.1"/>
    </source>
</evidence>
<protein>
    <submittedName>
        <fullName evidence="1">Uncharacterized protein</fullName>
    </submittedName>
</protein>
<name>A0ABQ2XNX7_9BURK</name>
<comment type="caution">
    <text evidence="1">The sequence shown here is derived from an EMBL/GenBank/DDBJ whole genome shotgun (WGS) entry which is preliminary data.</text>
</comment>
<accession>A0ABQ2XNX7</accession>
<organism evidence="1 2">
    <name type="scientific">Undibacterium macrobrachii</name>
    <dbReference type="NCBI Taxonomy" id="1119058"/>
    <lineage>
        <taxon>Bacteria</taxon>
        <taxon>Pseudomonadati</taxon>
        <taxon>Pseudomonadota</taxon>
        <taxon>Betaproteobacteria</taxon>
        <taxon>Burkholderiales</taxon>
        <taxon>Oxalobacteraceae</taxon>
        <taxon>Undibacterium</taxon>
    </lineage>
</organism>
<gene>
    <name evidence="1" type="ORF">GCM10011282_35800</name>
</gene>
<sequence length="101" mass="11413">MTSLNNAYQEAVDKLALQLVGSSFADLDERPSYGSLKVNIAGKEVTVGYWHFQMIDNQHHIIFKASRRVLLFLHKVYVNGVVVSPVLNARKMTDEEIALHD</sequence>
<dbReference type="RefSeq" id="WP_189347829.1">
    <property type="nucleotide sequence ID" value="NZ_BMYT01000009.1"/>
</dbReference>
<keyword evidence="2" id="KW-1185">Reference proteome</keyword>
<proteinExistence type="predicted"/>